<dbReference type="InterPro" id="IPR001466">
    <property type="entry name" value="Beta-lactam-related"/>
</dbReference>
<gene>
    <name evidence="2" type="ORF">RQX22_05225</name>
</gene>
<name>A0ABU3Q4K4_9SPHN</name>
<keyword evidence="2" id="KW-0378">Hydrolase</keyword>
<dbReference type="RefSeq" id="WP_315724312.1">
    <property type="nucleotide sequence ID" value="NZ_JAVUPU010000002.1"/>
</dbReference>
<proteinExistence type="predicted"/>
<reference evidence="2 3" key="1">
    <citation type="submission" date="2023-05" db="EMBL/GenBank/DDBJ databases">
        <authorList>
            <person name="Guo Y."/>
        </authorList>
    </citation>
    <scope>NUCLEOTIDE SEQUENCE [LARGE SCALE GENOMIC DNA]</scope>
    <source>
        <strain evidence="2 3">GR2756</strain>
    </source>
</reference>
<keyword evidence="3" id="KW-1185">Reference proteome</keyword>
<comment type="caution">
    <text evidence="2">The sequence shown here is derived from an EMBL/GenBank/DDBJ whole genome shotgun (WGS) entry which is preliminary data.</text>
</comment>
<dbReference type="SUPFAM" id="SSF56601">
    <property type="entry name" value="beta-lactamase/transpeptidase-like"/>
    <property type="match status" value="1"/>
</dbReference>
<evidence type="ECO:0000259" key="1">
    <source>
        <dbReference type="Pfam" id="PF00144"/>
    </source>
</evidence>
<dbReference type="Gene3D" id="3.40.710.10">
    <property type="entry name" value="DD-peptidase/beta-lactamase superfamily"/>
    <property type="match status" value="1"/>
</dbReference>
<protein>
    <submittedName>
        <fullName evidence="2">Serine hydrolase domain-containing protein</fullName>
        <ecNumber evidence="2">3.1.1.103</ecNumber>
    </submittedName>
</protein>
<evidence type="ECO:0000313" key="2">
    <source>
        <dbReference type="EMBL" id="MDT9598351.1"/>
    </source>
</evidence>
<evidence type="ECO:0000313" key="3">
    <source>
        <dbReference type="Proteomes" id="UP001259572"/>
    </source>
</evidence>
<dbReference type="EC" id="3.1.1.103" evidence="2"/>
<dbReference type="Pfam" id="PF00144">
    <property type="entry name" value="Beta-lactamase"/>
    <property type="match status" value="1"/>
</dbReference>
<accession>A0ABU3Q4K4</accession>
<sequence>MSDGIWEASLSTYIEQVREAWRTVGVAVAVVRGEELIYGRGFGRRRRDDAAEVDVDTLFQVGSTTKAFTASAIGMLVDEGMLAWDDRIVDHLPELKLKDPWLTRHLTVRDVLTHRAGLSIALLPYLAVIDSNSALDQLRYADANGRFRDCFEYDNLLYALAGKLVEAVSSCSWSNFTRMRLLEPLNMTRTRTSPYDIWARDRIIPTFLGCPLGEPPPLSEARIANVAMPHFAESEGCATLLSWGSYDNEAPAGSMVSSAADMAKWLSLNLRKGRVGTQQLIDTRTIQELHRVQNPHGKLEECFFGETSDGYTLGWWRARYRQRVHLEHGGGMIGFPAYVCLVPEEDLGIVVLSNTGLGPGRMLSRRYLFHKAVAYWIIDRLLGDQVHDWSSALIAHAREADQAAHCEEIELSRDRNPKPASCLPFSAYTGHFGDMSGSTGRIAIDLEAGSLGLSFAGEGAFHARLVPWQGNTHRLQMAPPVANILGPQFATFQVEDGGQVNELAVFGSRYRRL</sequence>
<feature type="domain" description="Beta-lactamase-related" evidence="1">
    <location>
        <begin position="14"/>
        <end position="367"/>
    </location>
</feature>
<dbReference type="Proteomes" id="UP001259572">
    <property type="component" value="Unassembled WGS sequence"/>
</dbReference>
<dbReference type="EMBL" id="JAVUPU010000002">
    <property type="protein sequence ID" value="MDT9598351.1"/>
    <property type="molecule type" value="Genomic_DNA"/>
</dbReference>
<dbReference type="PANTHER" id="PTHR46825:SF15">
    <property type="entry name" value="BETA-LACTAMASE-RELATED DOMAIN-CONTAINING PROTEIN"/>
    <property type="match status" value="1"/>
</dbReference>
<dbReference type="GO" id="GO:0016787">
    <property type="term" value="F:hydrolase activity"/>
    <property type="evidence" value="ECO:0007669"/>
    <property type="project" value="UniProtKB-KW"/>
</dbReference>
<organism evidence="2 3">
    <name type="scientific">Sphingosinicella rhizophila</name>
    <dbReference type="NCBI Taxonomy" id="3050082"/>
    <lineage>
        <taxon>Bacteria</taxon>
        <taxon>Pseudomonadati</taxon>
        <taxon>Pseudomonadota</taxon>
        <taxon>Alphaproteobacteria</taxon>
        <taxon>Sphingomonadales</taxon>
        <taxon>Sphingosinicellaceae</taxon>
        <taxon>Sphingosinicella</taxon>
    </lineage>
</organism>
<dbReference type="PANTHER" id="PTHR46825">
    <property type="entry name" value="D-ALANYL-D-ALANINE-CARBOXYPEPTIDASE/ENDOPEPTIDASE AMPH"/>
    <property type="match status" value="1"/>
</dbReference>
<dbReference type="InterPro" id="IPR012338">
    <property type="entry name" value="Beta-lactam/transpept-like"/>
</dbReference>
<dbReference type="InterPro" id="IPR050491">
    <property type="entry name" value="AmpC-like"/>
</dbReference>